<accession>A0A3Q9BZD3</accession>
<proteinExistence type="predicted"/>
<feature type="transmembrane region" description="Helical" evidence="1">
    <location>
        <begin position="51"/>
        <end position="76"/>
    </location>
</feature>
<feature type="transmembrane region" description="Helical" evidence="1">
    <location>
        <begin position="82"/>
        <end position="100"/>
    </location>
</feature>
<keyword evidence="1" id="KW-0472">Membrane</keyword>
<dbReference type="Proteomes" id="UP000280197">
    <property type="component" value="Chromosome"/>
</dbReference>
<evidence type="ECO:0000256" key="1">
    <source>
        <dbReference type="SAM" id="Phobius"/>
    </source>
</evidence>
<protein>
    <submittedName>
        <fullName evidence="2">Uncharacterized protein</fullName>
    </submittedName>
</protein>
<dbReference type="KEGG" id="saqu:EJC51_20515"/>
<evidence type="ECO:0000313" key="2">
    <source>
        <dbReference type="EMBL" id="AZP18261.1"/>
    </source>
</evidence>
<dbReference type="RefSeq" id="WP_126272424.1">
    <property type="nucleotide sequence ID" value="NZ_CP034463.1"/>
</dbReference>
<sequence>MADEEWKLDDEGADLKYKMEKAGLRWTLPDKLGAVDFVTETDKGSTLNRAVVSFTILIAAFVVALMVAVICWMAGAVSELKIALPLFFFVVVAVAGYVFVVRRVSGGSSPGR</sequence>
<keyword evidence="1" id="KW-0812">Transmembrane</keyword>
<evidence type="ECO:0000313" key="3">
    <source>
        <dbReference type="Proteomes" id="UP000280197"/>
    </source>
</evidence>
<dbReference type="EMBL" id="CP034463">
    <property type="protein sequence ID" value="AZP18261.1"/>
    <property type="molecule type" value="Genomic_DNA"/>
</dbReference>
<name>A0A3Q9BZD3_9ACTN</name>
<organism evidence="2 3">
    <name type="scientific">Streptomyces aquilus</name>
    <dbReference type="NCBI Taxonomy" id="2548456"/>
    <lineage>
        <taxon>Bacteria</taxon>
        <taxon>Bacillati</taxon>
        <taxon>Actinomycetota</taxon>
        <taxon>Actinomycetes</taxon>
        <taxon>Kitasatosporales</taxon>
        <taxon>Streptomycetaceae</taxon>
        <taxon>Streptomyces</taxon>
    </lineage>
</organism>
<reference evidence="2 3" key="1">
    <citation type="submission" date="2018-12" db="EMBL/GenBank/DDBJ databases">
        <authorList>
            <person name="Li K."/>
        </authorList>
    </citation>
    <scope>NUCLEOTIDE SEQUENCE [LARGE SCALE GENOMIC DNA]</scope>
    <source>
        <strain evidence="3">CR22</strain>
    </source>
</reference>
<gene>
    <name evidence="2" type="ORF">EJC51_20515</name>
</gene>
<keyword evidence="3" id="KW-1185">Reference proteome</keyword>
<dbReference type="AlphaFoldDB" id="A0A3Q9BZD3"/>
<keyword evidence="1" id="KW-1133">Transmembrane helix</keyword>